<keyword evidence="1" id="KW-0732">Signal</keyword>
<name>A0A8S1A236_ARCPL</name>
<organism evidence="2 3">
    <name type="scientific">Arctia plantaginis</name>
    <name type="common">Wood tiger moth</name>
    <name type="synonym">Phalaena plantaginis</name>
    <dbReference type="NCBI Taxonomy" id="874455"/>
    <lineage>
        <taxon>Eukaryota</taxon>
        <taxon>Metazoa</taxon>
        <taxon>Ecdysozoa</taxon>
        <taxon>Arthropoda</taxon>
        <taxon>Hexapoda</taxon>
        <taxon>Insecta</taxon>
        <taxon>Pterygota</taxon>
        <taxon>Neoptera</taxon>
        <taxon>Endopterygota</taxon>
        <taxon>Lepidoptera</taxon>
        <taxon>Glossata</taxon>
        <taxon>Ditrysia</taxon>
        <taxon>Noctuoidea</taxon>
        <taxon>Erebidae</taxon>
        <taxon>Arctiinae</taxon>
        <taxon>Arctia</taxon>
    </lineage>
</organism>
<evidence type="ECO:0000313" key="3">
    <source>
        <dbReference type="Proteomes" id="UP000494256"/>
    </source>
</evidence>
<feature type="chain" id="PRO_5035916762" evidence="1">
    <location>
        <begin position="22"/>
        <end position="247"/>
    </location>
</feature>
<dbReference type="EMBL" id="CADEBD010000309">
    <property type="protein sequence ID" value="CAB3240285.1"/>
    <property type="molecule type" value="Genomic_DNA"/>
</dbReference>
<proteinExistence type="predicted"/>
<comment type="caution">
    <text evidence="2">The sequence shown here is derived from an EMBL/GenBank/DDBJ whole genome shotgun (WGS) entry which is preliminary data.</text>
</comment>
<gene>
    <name evidence="2" type="ORF">APLA_LOCUS8973</name>
</gene>
<accession>A0A8S1A236</accession>
<reference evidence="2 3" key="1">
    <citation type="submission" date="2020-04" db="EMBL/GenBank/DDBJ databases">
        <authorList>
            <person name="Wallbank WR R."/>
            <person name="Pardo Diaz C."/>
            <person name="Kozak K."/>
            <person name="Martin S."/>
            <person name="Jiggins C."/>
            <person name="Moest M."/>
            <person name="Warren A I."/>
            <person name="Byers J.R.P. K."/>
            <person name="Montejo-Kovacevich G."/>
            <person name="Yen C E."/>
        </authorList>
    </citation>
    <scope>NUCLEOTIDE SEQUENCE [LARGE SCALE GENOMIC DNA]</scope>
</reference>
<dbReference type="Proteomes" id="UP000494256">
    <property type="component" value="Unassembled WGS sequence"/>
</dbReference>
<dbReference type="OrthoDB" id="7201605at2759"/>
<protein>
    <submittedName>
        <fullName evidence="2">Uncharacterized protein</fullName>
    </submittedName>
</protein>
<sequence>MAGFLFLVLMQFIWSFGPVQAVRGGGAYSYSDSSGHRYSGTYDLKPDGQIVHSSGDPVPFSDTALPGYGYGFNPGYQGDDFYPTYFSNLENLLQEVFQSNIENQRLAYNAARKAFDLSSNEDYFNHFASRLPPFHDFNRFREEIPSFPRYPNFAMPNFPNSAFASSSLGPGFRRQIAAINPQNPLSNNVNINKVSHFSDSPGRGGYYGVSSKSYASSSNVNGQEYNRRGAITTVDDNGKVTSYKVES</sequence>
<dbReference type="AlphaFoldDB" id="A0A8S1A236"/>
<feature type="signal peptide" evidence="1">
    <location>
        <begin position="1"/>
        <end position="21"/>
    </location>
</feature>
<evidence type="ECO:0000313" key="2">
    <source>
        <dbReference type="EMBL" id="CAB3240285.1"/>
    </source>
</evidence>
<evidence type="ECO:0000256" key="1">
    <source>
        <dbReference type="SAM" id="SignalP"/>
    </source>
</evidence>